<name>A0A2V1DGG4_9PLEO</name>
<dbReference type="AlphaFoldDB" id="A0A2V1DGG4"/>
<feature type="compositionally biased region" description="Polar residues" evidence="1">
    <location>
        <begin position="60"/>
        <end position="73"/>
    </location>
</feature>
<sequence>MCPFPAYLHPSIRHAATQGFPSPNLKKGISSPSSYHQHGLDGVSPCTPLPSSKPPADASPTYTRTPTFASTYTYIHPYPHPSTHQPPSNYPLSTIPLYPSPSPRHARRRPSYPNADAISRSPLPLSPVNHPQRMNKNRHSAFPHDYHPSVLAALPFYRNR</sequence>
<feature type="region of interest" description="Disordered" evidence="1">
    <location>
        <begin position="18"/>
        <end position="142"/>
    </location>
</feature>
<dbReference type="Proteomes" id="UP000244855">
    <property type="component" value="Unassembled WGS sequence"/>
</dbReference>
<protein>
    <submittedName>
        <fullName evidence="2">Uncharacterized protein</fullName>
    </submittedName>
</protein>
<evidence type="ECO:0000256" key="1">
    <source>
        <dbReference type="SAM" id="MobiDB-lite"/>
    </source>
</evidence>
<feature type="compositionally biased region" description="Polar residues" evidence="1">
    <location>
        <begin position="82"/>
        <end position="92"/>
    </location>
</feature>
<gene>
    <name evidence="2" type="ORF">DM02DRAFT_105706</name>
</gene>
<keyword evidence="3" id="KW-1185">Reference proteome</keyword>
<dbReference type="EMBL" id="KZ805457">
    <property type="protein sequence ID" value="PVH96693.1"/>
    <property type="molecule type" value="Genomic_DNA"/>
</dbReference>
<evidence type="ECO:0000313" key="2">
    <source>
        <dbReference type="EMBL" id="PVH96693.1"/>
    </source>
</evidence>
<proteinExistence type="predicted"/>
<organism evidence="2 3">
    <name type="scientific">Periconia macrospinosa</name>
    <dbReference type="NCBI Taxonomy" id="97972"/>
    <lineage>
        <taxon>Eukaryota</taxon>
        <taxon>Fungi</taxon>
        <taxon>Dikarya</taxon>
        <taxon>Ascomycota</taxon>
        <taxon>Pezizomycotina</taxon>
        <taxon>Dothideomycetes</taxon>
        <taxon>Pleosporomycetidae</taxon>
        <taxon>Pleosporales</taxon>
        <taxon>Massarineae</taxon>
        <taxon>Periconiaceae</taxon>
        <taxon>Periconia</taxon>
    </lineage>
</organism>
<accession>A0A2V1DGG4</accession>
<reference evidence="2 3" key="1">
    <citation type="journal article" date="2018" name="Sci. Rep.">
        <title>Comparative genomics provides insights into the lifestyle and reveals functional heterogeneity of dark septate endophytic fungi.</title>
        <authorList>
            <person name="Knapp D.G."/>
            <person name="Nemeth J.B."/>
            <person name="Barry K."/>
            <person name="Hainaut M."/>
            <person name="Henrissat B."/>
            <person name="Johnson J."/>
            <person name="Kuo A."/>
            <person name="Lim J.H.P."/>
            <person name="Lipzen A."/>
            <person name="Nolan M."/>
            <person name="Ohm R.A."/>
            <person name="Tamas L."/>
            <person name="Grigoriev I.V."/>
            <person name="Spatafora J.W."/>
            <person name="Nagy L.G."/>
            <person name="Kovacs G.M."/>
        </authorList>
    </citation>
    <scope>NUCLEOTIDE SEQUENCE [LARGE SCALE GENOMIC DNA]</scope>
    <source>
        <strain evidence="2 3">DSE2036</strain>
    </source>
</reference>
<evidence type="ECO:0000313" key="3">
    <source>
        <dbReference type="Proteomes" id="UP000244855"/>
    </source>
</evidence>